<dbReference type="PROSITE" id="PS50977">
    <property type="entry name" value="HTH_TETR_2"/>
    <property type="match status" value="1"/>
</dbReference>
<dbReference type="RefSeq" id="WP_246437268.1">
    <property type="nucleotide sequence ID" value="NZ_JACHJT010000001.1"/>
</dbReference>
<dbReference type="GO" id="GO:0000976">
    <property type="term" value="F:transcription cis-regulatory region binding"/>
    <property type="evidence" value="ECO:0007669"/>
    <property type="project" value="TreeGrafter"/>
</dbReference>
<dbReference type="GO" id="GO:0003700">
    <property type="term" value="F:DNA-binding transcription factor activity"/>
    <property type="evidence" value="ECO:0007669"/>
    <property type="project" value="TreeGrafter"/>
</dbReference>
<evidence type="ECO:0000256" key="3">
    <source>
        <dbReference type="ARBA" id="ARBA00023163"/>
    </source>
</evidence>
<keyword evidence="3" id="KW-0804">Transcription</keyword>
<dbReference type="Pfam" id="PF00440">
    <property type="entry name" value="TetR_N"/>
    <property type="match status" value="1"/>
</dbReference>
<dbReference type="InterPro" id="IPR036271">
    <property type="entry name" value="Tet_transcr_reg_TetR-rel_C_sf"/>
</dbReference>
<sequence length="197" mass="21133">MGKAVPPDTGESAKGMRADARRNRDRVLETAIEVFATEGLSVPVHEIARRAGVGTGTVSRHFPTKEALYEAIVLRRVERIMERAAPLAESDDPGAAFFEYLAVLVEEGAVNRGLAEALAGVDFDMDGAAKRAGYDIGDLERRLLVRAQQAGAVRPEVEAADVKGLIVGCLARERDGADPDARGRMIRVVSDGLRAPQ</sequence>
<evidence type="ECO:0000259" key="6">
    <source>
        <dbReference type="PROSITE" id="PS50977"/>
    </source>
</evidence>
<feature type="domain" description="HTH tetR-type" evidence="6">
    <location>
        <begin position="21"/>
        <end position="80"/>
    </location>
</feature>
<organism evidence="7 8">
    <name type="scientific">Lipingzhangella halophila</name>
    <dbReference type="NCBI Taxonomy" id="1783352"/>
    <lineage>
        <taxon>Bacteria</taxon>
        <taxon>Bacillati</taxon>
        <taxon>Actinomycetota</taxon>
        <taxon>Actinomycetes</taxon>
        <taxon>Streptosporangiales</taxon>
        <taxon>Nocardiopsidaceae</taxon>
        <taxon>Lipingzhangella</taxon>
    </lineage>
</organism>
<keyword evidence="8" id="KW-1185">Reference proteome</keyword>
<evidence type="ECO:0000256" key="1">
    <source>
        <dbReference type="ARBA" id="ARBA00023015"/>
    </source>
</evidence>
<comment type="caution">
    <text evidence="7">The sequence shown here is derived from an EMBL/GenBank/DDBJ whole genome shotgun (WGS) entry which is preliminary data.</text>
</comment>
<protein>
    <submittedName>
        <fullName evidence="7">AcrR family transcriptional regulator</fullName>
    </submittedName>
</protein>
<dbReference type="InterPro" id="IPR001647">
    <property type="entry name" value="HTH_TetR"/>
</dbReference>
<keyword evidence="2 4" id="KW-0238">DNA-binding</keyword>
<dbReference type="PANTHER" id="PTHR30055">
    <property type="entry name" value="HTH-TYPE TRANSCRIPTIONAL REGULATOR RUTR"/>
    <property type="match status" value="1"/>
</dbReference>
<proteinExistence type="predicted"/>
<keyword evidence="1" id="KW-0805">Transcription regulation</keyword>
<reference evidence="7 8" key="1">
    <citation type="submission" date="2020-08" db="EMBL/GenBank/DDBJ databases">
        <title>Sequencing the genomes of 1000 actinobacteria strains.</title>
        <authorList>
            <person name="Klenk H.-P."/>
        </authorList>
    </citation>
    <scope>NUCLEOTIDE SEQUENCE [LARGE SCALE GENOMIC DNA]</scope>
    <source>
        <strain evidence="7 8">DSM 102030</strain>
    </source>
</reference>
<feature type="DNA-binding region" description="H-T-H motif" evidence="4">
    <location>
        <begin position="43"/>
        <end position="62"/>
    </location>
</feature>
<dbReference type="InterPro" id="IPR049445">
    <property type="entry name" value="TetR_SbtR-like_C"/>
</dbReference>
<dbReference type="InterPro" id="IPR050109">
    <property type="entry name" value="HTH-type_TetR-like_transc_reg"/>
</dbReference>
<accession>A0A7W7W5L2</accession>
<dbReference type="EMBL" id="JACHJT010000001">
    <property type="protein sequence ID" value="MBB4933974.1"/>
    <property type="molecule type" value="Genomic_DNA"/>
</dbReference>
<dbReference type="InterPro" id="IPR009057">
    <property type="entry name" value="Homeodomain-like_sf"/>
</dbReference>
<dbReference type="PRINTS" id="PR00455">
    <property type="entry name" value="HTHTETR"/>
</dbReference>
<evidence type="ECO:0000256" key="5">
    <source>
        <dbReference type="SAM" id="MobiDB-lite"/>
    </source>
</evidence>
<dbReference type="PANTHER" id="PTHR30055:SF234">
    <property type="entry name" value="HTH-TYPE TRANSCRIPTIONAL REGULATOR BETI"/>
    <property type="match status" value="1"/>
</dbReference>
<dbReference type="SUPFAM" id="SSF46689">
    <property type="entry name" value="Homeodomain-like"/>
    <property type="match status" value="1"/>
</dbReference>
<evidence type="ECO:0000313" key="8">
    <source>
        <dbReference type="Proteomes" id="UP000523007"/>
    </source>
</evidence>
<dbReference type="Pfam" id="PF21597">
    <property type="entry name" value="TetR_C_43"/>
    <property type="match status" value="1"/>
</dbReference>
<dbReference type="Gene3D" id="1.10.357.10">
    <property type="entry name" value="Tetracycline Repressor, domain 2"/>
    <property type="match status" value="1"/>
</dbReference>
<evidence type="ECO:0000313" key="7">
    <source>
        <dbReference type="EMBL" id="MBB4933974.1"/>
    </source>
</evidence>
<dbReference type="Proteomes" id="UP000523007">
    <property type="component" value="Unassembled WGS sequence"/>
</dbReference>
<dbReference type="SUPFAM" id="SSF48498">
    <property type="entry name" value="Tetracyclin repressor-like, C-terminal domain"/>
    <property type="match status" value="1"/>
</dbReference>
<feature type="region of interest" description="Disordered" evidence="5">
    <location>
        <begin position="1"/>
        <end position="22"/>
    </location>
</feature>
<dbReference type="AlphaFoldDB" id="A0A7W7W5L2"/>
<evidence type="ECO:0000256" key="4">
    <source>
        <dbReference type="PROSITE-ProRule" id="PRU00335"/>
    </source>
</evidence>
<gene>
    <name evidence="7" type="ORF">F4561_004794</name>
</gene>
<name>A0A7W7W5L2_9ACTN</name>
<evidence type="ECO:0000256" key="2">
    <source>
        <dbReference type="ARBA" id="ARBA00023125"/>
    </source>
</evidence>